<dbReference type="EMBL" id="CP044331">
    <property type="protein sequence ID" value="QGM99335.1"/>
    <property type="molecule type" value="Genomic_DNA"/>
</dbReference>
<evidence type="ECO:0000256" key="3">
    <source>
        <dbReference type="ARBA" id="ARBA00022896"/>
    </source>
</evidence>
<protein>
    <submittedName>
        <fullName evidence="8">Fe2+-dependent dioxygenase</fullName>
    </submittedName>
</protein>
<sequence>MLLIDNFLDRETAERLRKKILDTPFLAGGATATGRAAKVKNNLQMDRERGRKILDDVALRLMTHEQVELYAIPKRIAAMSVNRYDAGMEYGSHTDAPIMNDCRCDLSFTLFLEDHVNYEGGELVLEQEHGLLKVKPAIGSLFLYSTGLIHRVTPVASGSRLACIGWIQSRVRDEQQRTILRELNIAHRAYVERHGHDELVDMLLKNSANLMRMWCD</sequence>
<keyword evidence="4 8" id="KW-0223">Dioxygenase</keyword>
<gene>
    <name evidence="8" type="ORF">F7D14_18845</name>
</gene>
<comment type="cofactor">
    <cofactor evidence="1">
        <name>L-ascorbate</name>
        <dbReference type="ChEBI" id="CHEBI:38290"/>
    </cofactor>
</comment>
<keyword evidence="2" id="KW-0479">Metal-binding</keyword>
<dbReference type="InterPro" id="IPR005123">
    <property type="entry name" value="Oxoglu/Fe-dep_dioxygenase_dom"/>
</dbReference>
<dbReference type="GO" id="GO:0005506">
    <property type="term" value="F:iron ion binding"/>
    <property type="evidence" value="ECO:0007669"/>
    <property type="project" value="InterPro"/>
</dbReference>
<proteinExistence type="predicted"/>
<accession>A0A6B8MA82</accession>
<feature type="domain" description="Fe2OG dioxygenase" evidence="7">
    <location>
        <begin position="75"/>
        <end position="169"/>
    </location>
</feature>
<dbReference type="AlphaFoldDB" id="A0A6B8MA82"/>
<organism evidence="8 9">
    <name type="scientific">Methylocystis parvus</name>
    <dbReference type="NCBI Taxonomy" id="134"/>
    <lineage>
        <taxon>Bacteria</taxon>
        <taxon>Pseudomonadati</taxon>
        <taxon>Pseudomonadota</taxon>
        <taxon>Alphaproteobacteria</taxon>
        <taxon>Hyphomicrobiales</taxon>
        <taxon>Methylocystaceae</taxon>
        <taxon>Methylocystis</taxon>
    </lineage>
</organism>
<dbReference type="GO" id="GO:0006974">
    <property type="term" value="P:DNA damage response"/>
    <property type="evidence" value="ECO:0007669"/>
    <property type="project" value="TreeGrafter"/>
</dbReference>
<keyword evidence="3" id="KW-0847">Vitamin C</keyword>
<dbReference type="InterPro" id="IPR006620">
    <property type="entry name" value="Pro_4_hyd_alph"/>
</dbReference>
<evidence type="ECO:0000259" key="7">
    <source>
        <dbReference type="PROSITE" id="PS51471"/>
    </source>
</evidence>
<evidence type="ECO:0000256" key="4">
    <source>
        <dbReference type="ARBA" id="ARBA00022964"/>
    </source>
</evidence>
<dbReference type="KEGG" id="mpar:F7D14_18845"/>
<dbReference type="InterPro" id="IPR023550">
    <property type="entry name" value="PKHD_hydroxylase"/>
</dbReference>
<evidence type="ECO:0000313" key="9">
    <source>
        <dbReference type="Proteomes" id="UP000422569"/>
    </source>
</evidence>
<evidence type="ECO:0000256" key="2">
    <source>
        <dbReference type="ARBA" id="ARBA00022723"/>
    </source>
</evidence>
<keyword evidence="6" id="KW-0408">Iron</keyword>
<evidence type="ECO:0000313" key="8">
    <source>
        <dbReference type="EMBL" id="QGM99335.1"/>
    </source>
</evidence>
<evidence type="ECO:0000256" key="1">
    <source>
        <dbReference type="ARBA" id="ARBA00001961"/>
    </source>
</evidence>
<dbReference type="GO" id="GO:0031418">
    <property type="term" value="F:L-ascorbic acid binding"/>
    <property type="evidence" value="ECO:0007669"/>
    <property type="project" value="UniProtKB-KW"/>
</dbReference>
<dbReference type="PROSITE" id="PS51471">
    <property type="entry name" value="FE2OG_OXY"/>
    <property type="match status" value="1"/>
</dbReference>
<dbReference type="InterPro" id="IPR044862">
    <property type="entry name" value="Pro_4_hyd_alph_FE2OG_OXY"/>
</dbReference>
<dbReference type="Pfam" id="PF13640">
    <property type="entry name" value="2OG-FeII_Oxy_3"/>
    <property type="match status" value="1"/>
</dbReference>
<keyword evidence="5" id="KW-0560">Oxidoreductase</keyword>
<evidence type="ECO:0000256" key="6">
    <source>
        <dbReference type="ARBA" id="ARBA00023004"/>
    </source>
</evidence>
<keyword evidence="9" id="KW-1185">Reference proteome</keyword>
<dbReference type="GO" id="GO:0006879">
    <property type="term" value="P:intracellular iron ion homeostasis"/>
    <property type="evidence" value="ECO:0007669"/>
    <property type="project" value="TreeGrafter"/>
</dbReference>
<evidence type="ECO:0000256" key="5">
    <source>
        <dbReference type="ARBA" id="ARBA00023002"/>
    </source>
</evidence>
<dbReference type="NCBIfam" id="NF003974">
    <property type="entry name" value="PRK05467.1-3"/>
    <property type="match status" value="1"/>
</dbReference>
<dbReference type="RefSeq" id="WP_040579135.1">
    <property type="nucleotide sequence ID" value="NZ_CP044331.1"/>
</dbReference>
<dbReference type="Gene3D" id="4.10.860.20">
    <property type="entry name" value="Rabenosyn, Rab binding domain"/>
    <property type="match status" value="1"/>
</dbReference>
<name>A0A6B8MA82_9HYPH</name>
<dbReference type="Proteomes" id="UP000422569">
    <property type="component" value="Chromosome"/>
</dbReference>
<reference evidence="8 9" key="1">
    <citation type="submission" date="2019-09" db="EMBL/GenBank/DDBJ databases">
        <title>Isolation and complete genome sequencing of Methylocystis species.</title>
        <authorList>
            <person name="Rumah B.L."/>
            <person name="Stead C.E."/>
            <person name="Stevens B.C."/>
            <person name="Minton N.P."/>
            <person name="Grosse-Honebrink A."/>
            <person name="Zhang Y."/>
        </authorList>
    </citation>
    <scope>NUCLEOTIDE SEQUENCE [LARGE SCALE GENOMIC DNA]</scope>
    <source>
        <strain evidence="8 9">BRCS2</strain>
    </source>
</reference>
<dbReference type="SMART" id="SM00702">
    <property type="entry name" value="P4Hc"/>
    <property type="match status" value="1"/>
</dbReference>
<dbReference type="Gene3D" id="2.60.120.620">
    <property type="entry name" value="q2cbj1_9rhob like domain"/>
    <property type="match status" value="1"/>
</dbReference>
<dbReference type="PANTHER" id="PTHR41536">
    <property type="entry name" value="PKHD-TYPE HYDROXYLASE YBIX"/>
    <property type="match status" value="1"/>
</dbReference>
<dbReference type="PANTHER" id="PTHR41536:SF1">
    <property type="entry name" value="PKHD-TYPE HYDROXYLASE YBIX"/>
    <property type="match status" value="1"/>
</dbReference>
<dbReference type="GO" id="GO:0016706">
    <property type="term" value="F:2-oxoglutarate-dependent dioxygenase activity"/>
    <property type="evidence" value="ECO:0007669"/>
    <property type="project" value="InterPro"/>
</dbReference>